<dbReference type="Proteomes" id="UP000029556">
    <property type="component" value="Unassembled WGS sequence"/>
</dbReference>
<dbReference type="Pfam" id="PF13598">
    <property type="entry name" value="DUF4139"/>
    <property type="match status" value="1"/>
</dbReference>
<accession>A0A095ZED0</accession>
<keyword evidence="1" id="KW-0175">Coiled coil</keyword>
<evidence type="ECO:0000256" key="2">
    <source>
        <dbReference type="SAM" id="SignalP"/>
    </source>
</evidence>
<dbReference type="AlphaFoldDB" id="A0A095ZED0"/>
<dbReference type="InterPro" id="IPR008969">
    <property type="entry name" value="CarboxyPept-like_regulatory"/>
</dbReference>
<feature type="domain" description="DUF4139" evidence="3">
    <location>
        <begin position="217"/>
        <end position="618"/>
    </location>
</feature>
<comment type="caution">
    <text evidence="5">The sequence shown here is derived from an EMBL/GenBank/DDBJ whole genome shotgun (WGS) entry which is preliminary data.</text>
</comment>
<keyword evidence="2" id="KW-0732">Signal</keyword>
<gene>
    <name evidence="5" type="ORF">HMPREF2137_11950</name>
</gene>
<name>A0A095ZED0_9BACT</name>
<feature type="domain" description="DUF4140" evidence="4">
    <location>
        <begin position="32"/>
        <end position="129"/>
    </location>
</feature>
<proteinExistence type="predicted"/>
<evidence type="ECO:0000313" key="5">
    <source>
        <dbReference type="EMBL" id="KGF33125.1"/>
    </source>
</evidence>
<dbReference type="SUPFAM" id="SSF49464">
    <property type="entry name" value="Carboxypeptidase regulatory domain-like"/>
    <property type="match status" value="1"/>
</dbReference>
<dbReference type="PANTHER" id="PTHR31005">
    <property type="entry name" value="DUF4139 DOMAIN-CONTAINING PROTEIN"/>
    <property type="match status" value="1"/>
</dbReference>
<dbReference type="Pfam" id="PF13715">
    <property type="entry name" value="CarbopepD_reg_2"/>
    <property type="match status" value="1"/>
</dbReference>
<evidence type="ECO:0000259" key="4">
    <source>
        <dbReference type="Pfam" id="PF13600"/>
    </source>
</evidence>
<protein>
    <recommendedName>
        <fullName evidence="7">Mucoidy inhibitor MuiA family protein</fullName>
    </recommendedName>
</protein>
<feature type="chain" id="PRO_5001915935" description="Mucoidy inhibitor MuiA family protein" evidence="2">
    <location>
        <begin position="22"/>
        <end position="626"/>
    </location>
</feature>
<dbReference type="PANTHER" id="PTHR31005:SF8">
    <property type="entry name" value="DUF4139 DOMAIN-CONTAINING PROTEIN"/>
    <property type="match status" value="1"/>
</dbReference>
<evidence type="ECO:0000313" key="6">
    <source>
        <dbReference type="Proteomes" id="UP000029556"/>
    </source>
</evidence>
<evidence type="ECO:0000259" key="3">
    <source>
        <dbReference type="Pfam" id="PF13598"/>
    </source>
</evidence>
<reference evidence="5 6" key="1">
    <citation type="submission" date="2014-07" db="EMBL/GenBank/DDBJ databases">
        <authorList>
            <person name="McCorrison J."/>
            <person name="Sanka R."/>
            <person name="Torralba M."/>
            <person name="Gillis M."/>
            <person name="Haft D.H."/>
            <person name="Methe B."/>
            <person name="Sutton G."/>
            <person name="Nelson K.E."/>
        </authorList>
    </citation>
    <scope>NUCLEOTIDE SEQUENCE [LARGE SCALE GENOMIC DNA]</scope>
    <source>
        <strain evidence="5 6">DNF00853</strain>
    </source>
</reference>
<feature type="signal peptide" evidence="2">
    <location>
        <begin position="1"/>
        <end position="21"/>
    </location>
</feature>
<dbReference type="InterPro" id="IPR011935">
    <property type="entry name" value="CHP02231"/>
</dbReference>
<evidence type="ECO:0000256" key="1">
    <source>
        <dbReference type="SAM" id="Coils"/>
    </source>
</evidence>
<dbReference type="Pfam" id="PF13600">
    <property type="entry name" value="DUF4140"/>
    <property type="match status" value="1"/>
</dbReference>
<organism evidence="5 6">
    <name type="scientific">Hoylesella buccalis DNF00853</name>
    <dbReference type="NCBI Taxonomy" id="1401074"/>
    <lineage>
        <taxon>Bacteria</taxon>
        <taxon>Pseudomonadati</taxon>
        <taxon>Bacteroidota</taxon>
        <taxon>Bacteroidia</taxon>
        <taxon>Bacteroidales</taxon>
        <taxon>Prevotellaceae</taxon>
        <taxon>Hoylesella</taxon>
    </lineage>
</organism>
<dbReference type="NCBIfam" id="TIGR02231">
    <property type="entry name" value="mucoidy inhibitor MuiA family protein"/>
    <property type="match status" value="2"/>
</dbReference>
<dbReference type="InterPro" id="IPR037291">
    <property type="entry name" value="DUF4139"/>
</dbReference>
<sequence length="626" mass="69437">MKTKTFILLLFLTVLSIDASAQGRMIPNLDKVTIFSKGAQVYRHKQVALQAGEQTLSFTGLSPYIDVNSIQVKAGGNVTILGVSQRFVRPDSAMLSEQLRAAEAALKKARNHQAEIKAKRTVMKSQLEMVKTNSSTAARTVATPLEAIKQLNQYYYDETMAINKRLIDLNEEEQQANHNVEKQQEVIDSIAGLNTKRLTGIDVKVDAPRASNANFTFVYYVNGASWYPTYELRSASTTAPLQLTYKANITQQTNEDWRNVPVTLSSANPNRSNVSPELKTYWLDYGLAAPTYDFGIDNKRISGTITDEEDNPVIGATIQVKGTTIGTVSDIDGHYTLTLPNGNRNVEASYIGMVTQVKQATGNRLDFRMENSKLALEEVVVTGFASKNTKSNVKFTAPVIKADREVKAESIADENSMDVSSTAAKFGYEFEIGHPLTILSDNKPVSCQIGKYQLPTSYAYKGVPKIDKSAFLVADATGWNELNLIQGEATVFFDNSYVGKTILNPDQQSDTLHLAMGRDNGIHIERKLIKNNTSRRLLGSSRVQTMNWEISIRNARAEQVVISIYDQLPVSRNSSITVTPQELSGGQLDKLNGQVVWKLTLTPGEVKKLSLGYQVKYDKYRRLTLE</sequence>
<dbReference type="RefSeq" id="WP_052042946.1">
    <property type="nucleotide sequence ID" value="NZ_JRNN01000095.1"/>
</dbReference>
<evidence type="ECO:0008006" key="7">
    <source>
        <dbReference type="Google" id="ProtNLM"/>
    </source>
</evidence>
<dbReference type="Gene3D" id="2.60.40.1120">
    <property type="entry name" value="Carboxypeptidase-like, regulatory domain"/>
    <property type="match status" value="1"/>
</dbReference>
<dbReference type="OrthoDB" id="1096764at2"/>
<dbReference type="InterPro" id="IPR025554">
    <property type="entry name" value="DUF4140"/>
</dbReference>
<dbReference type="EMBL" id="JRNN01000095">
    <property type="protein sequence ID" value="KGF33125.1"/>
    <property type="molecule type" value="Genomic_DNA"/>
</dbReference>
<feature type="coiled-coil region" evidence="1">
    <location>
        <begin position="92"/>
        <end position="119"/>
    </location>
</feature>